<accession>A0AAD2FPN5</accession>
<protein>
    <submittedName>
        <fullName evidence="2">Uncharacterized protein</fullName>
    </submittedName>
</protein>
<proteinExistence type="predicted"/>
<keyword evidence="1" id="KW-0732">Signal</keyword>
<keyword evidence="3" id="KW-1185">Reference proteome</keyword>
<evidence type="ECO:0000313" key="2">
    <source>
        <dbReference type="EMBL" id="CAJ1948517.1"/>
    </source>
</evidence>
<dbReference type="Proteomes" id="UP001295423">
    <property type="component" value="Unassembled WGS sequence"/>
</dbReference>
<evidence type="ECO:0000256" key="1">
    <source>
        <dbReference type="SAM" id="SignalP"/>
    </source>
</evidence>
<feature type="signal peptide" evidence="1">
    <location>
        <begin position="1"/>
        <end position="28"/>
    </location>
</feature>
<reference evidence="2" key="1">
    <citation type="submission" date="2023-08" db="EMBL/GenBank/DDBJ databases">
        <authorList>
            <person name="Audoor S."/>
            <person name="Bilcke G."/>
        </authorList>
    </citation>
    <scope>NUCLEOTIDE SEQUENCE</scope>
</reference>
<feature type="chain" id="PRO_5042270062" evidence="1">
    <location>
        <begin position="29"/>
        <end position="485"/>
    </location>
</feature>
<sequence>MKLHSSSSAVSSWSALLLFPLGFVVASAQPAQGNRPFGGGNFGSLPGFPGLLQPDFISKKTCDARWECPLSLHGNEEDGDANDNDNTDLMGIFVCRQTYHPIFGTLQTRAKCISMDQAYETDECGCCGDDDCPAPIPRFQNISCDATSATTTTPPDDGLIGDEEGSVFTTTAKNDDDDPQDRRGLRGLTAAERNDLPANAVMVCRRHYNPYTGIPECMSMYIDPSKSIEGADFCGCCDGICPDDLDTATPFFPRPDHVELTWCEAKEDSGRCTLPPSTSNSNGGDDAETTEGVFVCRTMANMLTGVAESQALCIPPDRAWETDQCGCCGEECPEQPIPVDLECKINGNGVPLETITQECPFENGDTGIFACRSLFHPLDGSAIQRTLCLKGNEDDGGETGWATDQCGCCGSSCPDPPQRGFPTVDKQMMESSLEEDGLNSDFRCGLRYWVGIIDVGCHCNGIVSEFQSFSRQQHHTLQVLITTGI</sequence>
<organism evidence="2 3">
    <name type="scientific">Cylindrotheca closterium</name>
    <dbReference type="NCBI Taxonomy" id="2856"/>
    <lineage>
        <taxon>Eukaryota</taxon>
        <taxon>Sar</taxon>
        <taxon>Stramenopiles</taxon>
        <taxon>Ochrophyta</taxon>
        <taxon>Bacillariophyta</taxon>
        <taxon>Bacillariophyceae</taxon>
        <taxon>Bacillariophycidae</taxon>
        <taxon>Bacillariales</taxon>
        <taxon>Bacillariaceae</taxon>
        <taxon>Cylindrotheca</taxon>
    </lineage>
</organism>
<name>A0AAD2FPN5_9STRA</name>
<evidence type="ECO:0000313" key="3">
    <source>
        <dbReference type="Proteomes" id="UP001295423"/>
    </source>
</evidence>
<gene>
    <name evidence="2" type="ORF">CYCCA115_LOCUS11656</name>
</gene>
<dbReference type="EMBL" id="CAKOGP040001747">
    <property type="protein sequence ID" value="CAJ1948517.1"/>
    <property type="molecule type" value="Genomic_DNA"/>
</dbReference>
<comment type="caution">
    <text evidence="2">The sequence shown here is derived from an EMBL/GenBank/DDBJ whole genome shotgun (WGS) entry which is preliminary data.</text>
</comment>
<dbReference type="AlphaFoldDB" id="A0AAD2FPN5"/>